<organism evidence="1 2">
    <name type="scientific">Streptococcus cristatus</name>
    <dbReference type="NCBI Taxonomy" id="45634"/>
    <lineage>
        <taxon>Bacteria</taxon>
        <taxon>Bacillati</taxon>
        <taxon>Bacillota</taxon>
        <taxon>Bacilli</taxon>
        <taxon>Lactobacillales</taxon>
        <taxon>Streptococcaceae</taxon>
        <taxon>Streptococcus</taxon>
    </lineage>
</organism>
<sequence>MHKFIAKIKSDNSDTKILKIIRDFSHEPIGVIKEKMTHHMAVLETEYLNLERLKSFKKTVEEIMELGGELQLFLDDEKVTMQFLSHVIESQEDTKNQIEEDDFYMFDDAK</sequence>
<name>A0A428H8L2_STRCR</name>
<comment type="caution">
    <text evidence="1">The sequence shown here is derived from an EMBL/GenBank/DDBJ whole genome shotgun (WGS) entry which is preliminary data.</text>
</comment>
<proteinExistence type="predicted"/>
<gene>
    <name evidence="1" type="ORF">D8792_02380</name>
</gene>
<accession>A0A428H8L2</accession>
<evidence type="ECO:0000313" key="1">
    <source>
        <dbReference type="EMBL" id="RSJ92076.1"/>
    </source>
</evidence>
<dbReference type="RefSeq" id="WP_125372754.1">
    <property type="nucleotide sequence ID" value="NZ_CAUUYS010000004.1"/>
</dbReference>
<evidence type="ECO:0000313" key="2">
    <source>
        <dbReference type="Proteomes" id="UP000270868"/>
    </source>
</evidence>
<dbReference type="Proteomes" id="UP000270868">
    <property type="component" value="Unassembled WGS sequence"/>
</dbReference>
<protein>
    <submittedName>
        <fullName evidence="1">Uncharacterized protein</fullName>
    </submittedName>
</protein>
<dbReference type="AlphaFoldDB" id="A0A428H8L2"/>
<reference evidence="1 2" key="1">
    <citation type="submission" date="2018-11" db="EMBL/GenBank/DDBJ databases">
        <title>Species Designations Belie Phenotypic and Genotypic Heterogeneity in Oral Streptococci.</title>
        <authorList>
            <person name="Velsko I."/>
        </authorList>
    </citation>
    <scope>NUCLEOTIDE SEQUENCE [LARGE SCALE GENOMIC DNA]</scope>
    <source>
        <strain evidence="1 2">A52</strain>
    </source>
</reference>
<dbReference type="EMBL" id="RJPS01000002">
    <property type="protein sequence ID" value="RSJ92076.1"/>
    <property type="molecule type" value="Genomic_DNA"/>
</dbReference>